<evidence type="ECO:0000256" key="17">
    <source>
        <dbReference type="ARBA" id="ARBA00023264"/>
    </source>
</evidence>
<dbReference type="PROSITE" id="PS01315">
    <property type="entry name" value="CDS"/>
    <property type="match status" value="1"/>
</dbReference>
<feature type="transmembrane region" description="Helical" evidence="19">
    <location>
        <begin position="60"/>
        <end position="77"/>
    </location>
</feature>
<evidence type="ECO:0000256" key="3">
    <source>
        <dbReference type="ARBA" id="ARBA00005119"/>
    </source>
</evidence>
<dbReference type="PANTHER" id="PTHR46382:SF1">
    <property type="entry name" value="PHOSPHATIDATE CYTIDYLYLTRANSFERASE"/>
    <property type="match status" value="1"/>
</dbReference>
<dbReference type="EC" id="2.7.7.41" evidence="6 18"/>
<dbReference type="UniPathway" id="UPA00557">
    <property type="reaction ID" value="UER00614"/>
</dbReference>
<sequence length="262" mass="27147">MSGSSKWQDLAPRVGSAVVLVAVGGWAAWMGGTVFLAMIAALTGLMIWELMRMLAPENGAARIWMGLLCAGVMAMTAYLPGQALLPVLLAPVLAGMSSVKDHKAIWLAYAPVILLGAFGALSLRATGLTWVIWLVAVVAASDIAGYFAGRMLGGPKFWPRVSPKKTWSGTVAGWIAAGLVGFGFMTYGAAGAAIVVVSVIMAFAGQLGDVAESAVKRKVGVKDASNLIPGHGGFLDRFDAMLGALLLVLIVRMVTDFLPGAG</sequence>
<evidence type="ECO:0000256" key="5">
    <source>
        <dbReference type="ARBA" id="ARBA00010185"/>
    </source>
</evidence>
<keyword evidence="10 18" id="KW-0808">Transferase</keyword>
<keyword evidence="9" id="KW-0444">Lipid biosynthesis</keyword>
<evidence type="ECO:0000256" key="15">
    <source>
        <dbReference type="ARBA" id="ARBA00023136"/>
    </source>
</evidence>
<dbReference type="RefSeq" id="WP_160972048.1">
    <property type="nucleotide sequence ID" value="NZ_WWEN01000002.1"/>
</dbReference>
<evidence type="ECO:0000256" key="14">
    <source>
        <dbReference type="ARBA" id="ARBA00023098"/>
    </source>
</evidence>
<dbReference type="Proteomes" id="UP000479043">
    <property type="component" value="Unassembled WGS sequence"/>
</dbReference>
<feature type="transmembrane region" description="Helical" evidence="19">
    <location>
        <begin position="26"/>
        <end position="48"/>
    </location>
</feature>
<evidence type="ECO:0000313" key="20">
    <source>
        <dbReference type="EMBL" id="MYM54347.1"/>
    </source>
</evidence>
<protein>
    <recommendedName>
        <fullName evidence="7 18">Phosphatidate cytidylyltransferase</fullName>
        <ecNumber evidence="6 18">2.7.7.41</ecNumber>
    </recommendedName>
</protein>
<reference evidence="20 21" key="1">
    <citation type="submission" date="2020-01" db="EMBL/GenBank/DDBJ databases">
        <authorList>
            <person name="Chen S."/>
        </authorList>
    </citation>
    <scope>NUCLEOTIDE SEQUENCE [LARGE SCALE GENOMIC DNA]</scope>
    <source>
        <strain evidence="20 21">GS-10</strain>
    </source>
</reference>
<dbReference type="PANTHER" id="PTHR46382">
    <property type="entry name" value="PHOSPHATIDATE CYTIDYLYLTRANSFERASE"/>
    <property type="match status" value="1"/>
</dbReference>
<comment type="pathway">
    <text evidence="3 18">Phospholipid metabolism; CDP-diacylglycerol biosynthesis; CDP-diacylglycerol from sn-glycerol 3-phosphate: step 3/3.</text>
</comment>
<name>A0A6L8LE61_9RHOB</name>
<dbReference type="GO" id="GO:0004605">
    <property type="term" value="F:phosphatidate cytidylyltransferase activity"/>
    <property type="evidence" value="ECO:0007669"/>
    <property type="project" value="UniProtKB-EC"/>
</dbReference>
<evidence type="ECO:0000256" key="4">
    <source>
        <dbReference type="ARBA" id="ARBA00005189"/>
    </source>
</evidence>
<keyword evidence="14" id="KW-0443">Lipid metabolism</keyword>
<comment type="catalytic activity">
    <reaction evidence="1 18">
        <text>a 1,2-diacyl-sn-glycero-3-phosphate + CTP + H(+) = a CDP-1,2-diacyl-sn-glycerol + diphosphate</text>
        <dbReference type="Rhea" id="RHEA:16229"/>
        <dbReference type="ChEBI" id="CHEBI:15378"/>
        <dbReference type="ChEBI" id="CHEBI:33019"/>
        <dbReference type="ChEBI" id="CHEBI:37563"/>
        <dbReference type="ChEBI" id="CHEBI:58332"/>
        <dbReference type="ChEBI" id="CHEBI:58608"/>
        <dbReference type="EC" id="2.7.7.41"/>
    </reaction>
</comment>
<evidence type="ECO:0000256" key="1">
    <source>
        <dbReference type="ARBA" id="ARBA00001698"/>
    </source>
</evidence>
<keyword evidence="11 18" id="KW-0812">Transmembrane</keyword>
<evidence type="ECO:0000256" key="9">
    <source>
        <dbReference type="ARBA" id="ARBA00022516"/>
    </source>
</evidence>
<evidence type="ECO:0000313" key="21">
    <source>
        <dbReference type="Proteomes" id="UP000479043"/>
    </source>
</evidence>
<evidence type="ECO:0000256" key="7">
    <source>
        <dbReference type="ARBA" id="ARBA00019373"/>
    </source>
</evidence>
<dbReference type="GO" id="GO:0005886">
    <property type="term" value="C:plasma membrane"/>
    <property type="evidence" value="ECO:0007669"/>
    <property type="project" value="UniProtKB-SubCell"/>
</dbReference>
<evidence type="ECO:0000256" key="8">
    <source>
        <dbReference type="ARBA" id="ARBA00022475"/>
    </source>
</evidence>
<organism evidence="20 21">
    <name type="scientific">Thalassovita mangrovi</name>
    <dbReference type="NCBI Taxonomy" id="2692236"/>
    <lineage>
        <taxon>Bacteria</taxon>
        <taxon>Pseudomonadati</taxon>
        <taxon>Pseudomonadota</taxon>
        <taxon>Alphaproteobacteria</taxon>
        <taxon>Rhodobacterales</taxon>
        <taxon>Roseobacteraceae</taxon>
        <taxon>Thalassovita</taxon>
    </lineage>
</organism>
<evidence type="ECO:0000256" key="18">
    <source>
        <dbReference type="RuleBase" id="RU003938"/>
    </source>
</evidence>
<keyword evidence="13 19" id="KW-1133">Transmembrane helix</keyword>
<dbReference type="InterPro" id="IPR000374">
    <property type="entry name" value="PC_trans"/>
</dbReference>
<evidence type="ECO:0000256" key="12">
    <source>
        <dbReference type="ARBA" id="ARBA00022695"/>
    </source>
</evidence>
<evidence type="ECO:0000256" key="6">
    <source>
        <dbReference type="ARBA" id="ARBA00012487"/>
    </source>
</evidence>
<keyword evidence="17" id="KW-1208">Phospholipid metabolism</keyword>
<keyword evidence="21" id="KW-1185">Reference proteome</keyword>
<evidence type="ECO:0000256" key="11">
    <source>
        <dbReference type="ARBA" id="ARBA00022692"/>
    </source>
</evidence>
<dbReference type="GO" id="GO:0016024">
    <property type="term" value="P:CDP-diacylglycerol biosynthetic process"/>
    <property type="evidence" value="ECO:0007669"/>
    <property type="project" value="UniProtKB-UniPathway"/>
</dbReference>
<evidence type="ECO:0000256" key="16">
    <source>
        <dbReference type="ARBA" id="ARBA00023209"/>
    </source>
</evidence>
<keyword evidence="12 18" id="KW-0548">Nucleotidyltransferase</keyword>
<evidence type="ECO:0000256" key="19">
    <source>
        <dbReference type="SAM" id="Phobius"/>
    </source>
</evidence>
<evidence type="ECO:0000256" key="2">
    <source>
        <dbReference type="ARBA" id="ARBA00004651"/>
    </source>
</evidence>
<keyword evidence="8" id="KW-1003">Cell membrane</keyword>
<dbReference type="AlphaFoldDB" id="A0A6L8LE61"/>
<feature type="transmembrane region" description="Helical" evidence="19">
    <location>
        <begin position="130"/>
        <end position="149"/>
    </location>
</feature>
<evidence type="ECO:0000256" key="13">
    <source>
        <dbReference type="ARBA" id="ARBA00022989"/>
    </source>
</evidence>
<gene>
    <name evidence="20" type="ORF">GR167_03450</name>
</gene>
<comment type="caution">
    <text evidence="20">The sequence shown here is derived from an EMBL/GenBank/DDBJ whole genome shotgun (WGS) entry which is preliminary data.</text>
</comment>
<proteinExistence type="inferred from homology"/>
<comment type="subcellular location">
    <subcellularLocation>
        <location evidence="2">Cell membrane</location>
        <topology evidence="2">Multi-pass membrane protein</topology>
    </subcellularLocation>
</comment>
<accession>A0A6L8LE61</accession>
<dbReference type="EMBL" id="WWEN01000002">
    <property type="protein sequence ID" value="MYM54347.1"/>
    <property type="molecule type" value="Genomic_DNA"/>
</dbReference>
<keyword evidence="16" id="KW-0594">Phospholipid biosynthesis</keyword>
<dbReference type="Pfam" id="PF01148">
    <property type="entry name" value="CTP_transf_1"/>
    <property type="match status" value="1"/>
</dbReference>
<comment type="pathway">
    <text evidence="4">Lipid metabolism.</text>
</comment>
<keyword evidence="15 19" id="KW-0472">Membrane</keyword>
<evidence type="ECO:0000256" key="10">
    <source>
        <dbReference type="ARBA" id="ARBA00022679"/>
    </source>
</evidence>
<feature type="transmembrane region" description="Helical" evidence="19">
    <location>
        <begin position="106"/>
        <end position="124"/>
    </location>
</feature>
<comment type="similarity">
    <text evidence="5 18">Belongs to the CDS family.</text>
</comment>
<feature type="transmembrane region" description="Helical" evidence="19">
    <location>
        <begin position="170"/>
        <end position="203"/>
    </location>
</feature>